<dbReference type="GO" id="GO:0016787">
    <property type="term" value="F:hydrolase activity"/>
    <property type="evidence" value="ECO:0007669"/>
    <property type="project" value="UniProtKB-KW"/>
</dbReference>
<dbReference type="AlphaFoldDB" id="A0A024TZA0"/>
<dbReference type="InterPro" id="IPR050300">
    <property type="entry name" value="GDXG_lipolytic_enzyme"/>
</dbReference>
<dbReference type="InterPro" id="IPR029058">
    <property type="entry name" value="AB_hydrolase_fold"/>
</dbReference>
<accession>A0A024TZA0</accession>
<keyword evidence="3" id="KW-1133">Transmembrane helix</keyword>
<protein>
    <recommendedName>
        <fullName evidence="4">BD-FAE-like domain-containing protein</fullName>
    </recommendedName>
</protein>
<feature type="domain" description="BD-FAE-like" evidence="4">
    <location>
        <begin position="133"/>
        <end position="335"/>
    </location>
</feature>
<proteinExistence type="predicted"/>
<dbReference type="VEuPathDB" id="FungiDB:H310_08060"/>
<dbReference type="SUPFAM" id="SSF53474">
    <property type="entry name" value="alpha/beta-Hydrolases"/>
    <property type="match status" value="1"/>
</dbReference>
<name>A0A024TZA0_9STRA</name>
<dbReference type="eggNOG" id="KOG1516">
    <property type="taxonomic scope" value="Eukaryota"/>
</dbReference>
<gene>
    <name evidence="5" type="ORF">H310_08060</name>
</gene>
<dbReference type="EMBL" id="KI913967">
    <property type="protein sequence ID" value="ETV99333.1"/>
    <property type="molecule type" value="Genomic_DNA"/>
</dbReference>
<keyword evidence="1" id="KW-0378">Hydrolase</keyword>
<feature type="region of interest" description="Disordered" evidence="2">
    <location>
        <begin position="24"/>
        <end position="45"/>
    </location>
</feature>
<reference evidence="5" key="1">
    <citation type="submission" date="2013-12" db="EMBL/GenBank/DDBJ databases">
        <title>The Genome Sequence of Aphanomyces invadans NJM9701.</title>
        <authorList>
            <consortium name="The Broad Institute Genomics Platform"/>
            <person name="Russ C."/>
            <person name="Tyler B."/>
            <person name="van West P."/>
            <person name="Dieguez-Uribeondo J."/>
            <person name="Young S.K."/>
            <person name="Zeng Q."/>
            <person name="Gargeya S."/>
            <person name="Fitzgerald M."/>
            <person name="Abouelleil A."/>
            <person name="Alvarado L."/>
            <person name="Chapman S.B."/>
            <person name="Gainer-Dewar J."/>
            <person name="Goldberg J."/>
            <person name="Griggs A."/>
            <person name="Gujja S."/>
            <person name="Hansen M."/>
            <person name="Howarth C."/>
            <person name="Imamovic A."/>
            <person name="Ireland A."/>
            <person name="Larimer J."/>
            <person name="McCowan C."/>
            <person name="Murphy C."/>
            <person name="Pearson M."/>
            <person name="Poon T.W."/>
            <person name="Priest M."/>
            <person name="Roberts A."/>
            <person name="Saif S."/>
            <person name="Shea T."/>
            <person name="Sykes S."/>
            <person name="Wortman J."/>
            <person name="Nusbaum C."/>
            <person name="Birren B."/>
        </authorList>
    </citation>
    <scope>NUCLEOTIDE SEQUENCE [LARGE SCALE GENOMIC DNA]</scope>
    <source>
        <strain evidence="5">NJM9701</strain>
    </source>
</reference>
<keyword evidence="3" id="KW-0472">Membrane</keyword>
<organism evidence="5">
    <name type="scientific">Aphanomyces invadans</name>
    <dbReference type="NCBI Taxonomy" id="157072"/>
    <lineage>
        <taxon>Eukaryota</taxon>
        <taxon>Sar</taxon>
        <taxon>Stramenopiles</taxon>
        <taxon>Oomycota</taxon>
        <taxon>Saprolegniomycetes</taxon>
        <taxon>Saprolegniales</taxon>
        <taxon>Verrucalvaceae</taxon>
        <taxon>Aphanomyces</taxon>
    </lineage>
</organism>
<sequence length="414" mass="46793">MAMPREWKKSREKFLLSMHHNGHAETTTVPVAQADDDDDDVSDEELSTEELRKRQQCAIDLKDVSAEMWLITKLAMQLLWAFRVSSKWIVMLFRLLIFVMCLLPAFLRVFYFWLCSPRVIKNIRYGPRGRNLLDIYLVPHPHKRQPVVVFLSGGAWIIGYKAWGALMGRVLSAYGILVVMPDYRNFPQGILPDMMQDANVAMQWVFENVHTFGGDPDNVTYIGQSAGAHIGACVLIEAVENPSFATWQPSRLRNFIGISGPYNTNESMEVFHAHGLDRQVFAAIMDQDVLKYSPTDRVARLPKATATMFPAMHLFHGTADRTVPWSSSQSFADALVGIGVDAHIKFYARKTHTDPIIEDPIQGDDPLLSDILTIIRKSSPAESPQPRPDHLRFRPPGAMLPAFLVHAARRVNPF</sequence>
<feature type="compositionally biased region" description="Acidic residues" evidence="2">
    <location>
        <begin position="34"/>
        <end position="45"/>
    </location>
</feature>
<evidence type="ECO:0000256" key="3">
    <source>
        <dbReference type="SAM" id="Phobius"/>
    </source>
</evidence>
<dbReference type="PANTHER" id="PTHR48081:SF33">
    <property type="entry name" value="KYNURENINE FORMAMIDASE"/>
    <property type="match status" value="1"/>
</dbReference>
<dbReference type="PANTHER" id="PTHR48081">
    <property type="entry name" value="AB HYDROLASE SUPERFAMILY PROTEIN C4A8.06C"/>
    <property type="match status" value="1"/>
</dbReference>
<evidence type="ECO:0000256" key="2">
    <source>
        <dbReference type="SAM" id="MobiDB-lite"/>
    </source>
</evidence>
<dbReference type="GeneID" id="20085110"/>
<evidence type="ECO:0000259" key="4">
    <source>
        <dbReference type="Pfam" id="PF20434"/>
    </source>
</evidence>
<dbReference type="Pfam" id="PF20434">
    <property type="entry name" value="BD-FAE"/>
    <property type="match status" value="1"/>
</dbReference>
<evidence type="ECO:0000313" key="5">
    <source>
        <dbReference type="EMBL" id="ETV99333.1"/>
    </source>
</evidence>
<dbReference type="Gene3D" id="3.40.50.1820">
    <property type="entry name" value="alpha/beta hydrolase"/>
    <property type="match status" value="1"/>
</dbReference>
<dbReference type="OrthoDB" id="6495301at2759"/>
<feature type="transmembrane region" description="Helical" evidence="3">
    <location>
        <begin position="92"/>
        <end position="114"/>
    </location>
</feature>
<dbReference type="STRING" id="157072.A0A024TZA0"/>
<evidence type="ECO:0000256" key="1">
    <source>
        <dbReference type="ARBA" id="ARBA00022801"/>
    </source>
</evidence>
<dbReference type="RefSeq" id="XP_008871889.1">
    <property type="nucleotide sequence ID" value="XM_008873667.1"/>
</dbReference>
<dbReference type="InterPro" id="IPR049492">
    <property type="entry name" value="BD-FAE-like_dom"/>
</dbReference>
<keyword evidence="3" id="KW-0812">Transmembrane</keyword>